<protein>
    <submittedName>
        <fullName evidence="1">Uncharacterized protein</fullName>
    </submittedName>
</protein>
<keyword evidence="2" id="KW-1185">Reference proteome</keyword>
<dbReference type="EMBL" id="JAAAPX010000015">
    <property type="protein sequence ID" value="KAF4242722.1"/>
    <property type="molecule type" value="Genomic_DNA"/>
</dbReference>
<reference evidence="1" key="1">
    <citation type="journal article" date="2020" name="bioRxiv">
        <title>Genomic and phenotypic heterogeneity of clinical isolates of the human pathogens Aspergillus fumigatus, Aspergillus lentulus and Aspergillus fumigatiaffinis.</title>
        <authorList>
            <person name="dos Santos R.A.C."/>
            <person name="Steenwyk J.L."/>
            <person name="Rivero-Menendez O."/>
            <person name="Mead M.E."/>
            <person name="Silva L.P."/>
            <person name="Bastos R.W."/>
            <person name="Alastruey-Izquierdo A."/>
            <person name="Goldman G.H."/>
            <person name="Rokas A."/>
        </authorList>
    </citation>
    <scope>NUCLEOTIDE SEQUENCE</scope>
    <source>
        <strain evidence="1">CNM-CM6805</strain>
    </source>
</reference>
<gene>
    <name evidence="1" type="ORF">CNMCM6805_002346</name>
</gene>
<proteinExistence type="predicted"/>
<dbReference type="OrthoDB" id="4500406at2759"/>
<sequence length="297" mass="34965">MESVNNPKSFLFLPPEIRLEIYRYVLIPEDDYIRISGCVFDPEDLNQPDWEEQEVVWFDPVQKCKVRRHYEWTISTLRAVTAPQHLKIAYDSVDVRIHKENQKISEQRCYDLNGVPFGPVPKSDETELDGSTSDWFEVISPSIERVFRKLSQSGGPLTVTMSLPNLQGKLVPRLLYPYVDLQEYDPLPLFNPFGPRETSLQEWHYDEAGATRARYSPKEFCMLPDLIEGYRKKYGKNNLSVQWEGRQYADKWDKTKHLLLRSGWEILRWEETGPEYLFEPEVDSTLRLERDLTHECV</sequence>
<name>A0A8H4HD73_9EURO</name>
<evidence type="ECO:0000313" key="2">
    <source>
        <dbReference type="Proteomes" id="UP000653565"/>
    </source>
</evidence>
<reference evidence="1" key="2">
    <citation type="submission" date="2020-04" db="EMBL/GenBank/DDBJ databases">
        <authorList>
            <person name="Santos R.A.C."/>
            <person name="Steenwyk J.L."/>
            <person name="Rivero-Menendez O."/>
            <person name="Mead M.E."/>
            <person name="Silva L.P."/>
            <person name="Bastos R.W."/>
            <person name="Alastruey-Izquierdo A."/>
            <person name="Goldman G.H."/>
            <person name="Rokas A."/>
        </authorList>
    </citation>
    <scope>NUCLEOTIDE SEQUENCE</scope>
    <source>
        <strain evidence="1">CNM-CM6805</strain>
    </source>
</reference>
<comment type="caution">
    <text evidence="1">The sequence shown here is derived from an EMBL/GenBank/DDBJ whole genome shotgun (WGS) entry which is preliminary data.</text>
</comment>
<evidence type="ECO:0000313" key="1">
    <source>
        <dbReference type="EMBL" id="KAF4242722.1"/>
    </source>
</evidence>
<dbReference type="Proteomes" id="UP000653565">
    <property type="component" value="Unassembled WGS sequence"/>
</dbReference>
<dbReference type="AlphaFoldDB" id="A0A8H4HD73"/>
<accession>A0A8H4HD73</accession>
<organism evidence="1 2">
    <name type="scientific">Aspergillus fumigatiaffinis</name>
    <dbReference type="NCBI Taxonomy" id="340414"/>
    <lineage>
        <taxon>Eukaryota</taxon>
        <taxon>Fungi</taxon>
        <taxon>Dikarya</taxon>
        <taxon>Ascomycota</taxon>
        <taxon>Pezizomycotina</taxon>
        <taxon>Eurotiomycetes</taxon>
        <taxon>Eurotiomycetidae</taxon>
        <taxon>Eurotiales</taxon>
        <taxon>Aspergillaceae</taxon>
        <taxon>Aspergillus</taxon>
        <taxon>Aspergillus subgen. Fumigati</taxon>
    </lineage>
</organism>